<dbReference type="GeneID" id="108740682"/>
<dbReference type="SUPFAM" id="SSF50978">
    <property type="entry name" value="WD40 repeat-like"/>
    <property type="match status" value="1"/>
</dbReference>
<feature type="compositionally biased region" description="Polar residues" evidence="1">
    <location>
        <begin position="736"/>
        <end position="754"/>
    </location>
</feature>
<feature type="region of interest" description="Disordered" evidence="1">
    <location>
        <begin position="730"/>
        <end position="754"/>
    </location>
</feature>
<dbReference type="InterPro" id="IPR036322">
    <property type="entry name" value="WD40_repeat_dom_sf"/>
</dbReference>
<feature type="compositionally biased region" description="Polar residues" evidence="1">
    <location>
        <begin position="423"/>
        <end position="441"/>
    </location>
</feature>
<evidence type="ECO:0000256" key="1">
    <source>
        <dbReference type="SAM" id="MobiDB-lite"/>
    </source>
</evidence>
<dbReference type="RefSeq" id="XP_025829829.1">
    <property type="nucleotide sequence ID" value="XM_025974044.1"/>
</dbReference>
<evidence type="ECO:0000313" key="3">
    <source>
        <dbReference type="RefSeq" id="XP_018330590.1"/>
    </source>
</evidence>
<dbReference type="Proteomes" id="UP000192223">
    <property type="component" value="Unplaced"/>
</dbReference>
<name>A0A1W4XE23_AGRPL</name>
<dbReference type="RefSeq" id="XP_018330590.1">
    <property type="nucleotide sequence ID" value="XM_018475088.2"/>
</dbReference>
<organism evidence="2 3">
    <name type="scientific">Agrilus planipennis</name>
    <name type="common">Emerald ash borer</name>
    <name type="synonym">Agrilus marcopoli</name>
    <dbReference type="NCBI Taxonomy" id="224129"/>
    <lineage>
        <taxon>Eukaryota</taxon>
        <taxon>Metazoa</taxon>
        <taxon>Ecdysozoa</taxon>
        <taxon>Arthropoda</taxon>
        <taxon>Hexapoda</taxon>
        <taxon>Insecta</taxon>
        <taxon>Pterygota</taxon>
        <taxon>Neoptera</taxon>
        <taxon>Endopterygota</taxon>
        <taxon>Coleoptera</taxon>
        <taxon>Polyphaga</taxon>
        <taxon>Elateriformia</taxon>
        <taxon>Buprestoidea</taxon>
        <taxon>Buprestidae</taxon>
        <taxon>Agrilinae</taxon>
        <taxon>Agrilus</taxon>
    </lineage>
</organism>
<dbReference type="OrthoDB" id="7853844at2759"/>
<dbReference type="KEGG" id="apln:108740682"/>
<dbReference type="InterPro" id="IPR015943">
    <property type="entry name" value="WD40/YVTN_repeat-like_dom_sf"/>
</dbReference>
<sequence>MEVICLSDSDGSDSTVYRECPRSREGYEKMSKVSNEVQVERNEVITLSSNESVLEKESMRSSETERCRVTWEKKRKSDESKIPFETPSPEKKVKQWMKNQHMFFVQKELNSNRNIPLSSQHLDSLTNNAINICSKKESCRPTKSVLIRQDYVKFSNTECGPGTSSAAAIVKLNYRDNRYSESDSGCSTNNYSCKYNINNNNDDDDDDDDDDGTHKIKDCSKLKDESNRFNENTSINLMNGCSNFSRSLVKKSNLSIHEKNCRGKLHREKSKPMDQPLSPESQKKNELCSYLQLMNTHGRKNREFLQNRRSIRVINHQKLLERRETEKVFKCEKLEKSSTEISEENSKNNSDVAKICGSSATRKSFADLNLKSLAPSWVQNRSVNVRNGSRSLKRVVPIKNESNFEDIMQTFLITENEKLFGNGRNSSTGMANTKITNAPHSNETEETRKLLEALKKNNSPALNEKICDQLEQYLSQYDPLENYTEETYNVKTKSKTRRSLRLVHNNNSFTKSSSNNSNKCQDFVWKKQLNPYKNRVDYKINSNHSLPKVINDCKDLTLNRTSNNKLCVEMTDNVPSINVPCLLKEKLKSQFELIKNLTPEHRKALFDSTKFTGINQIRSMFVFPNNHKEVLEFHCDDLTCNGFKLSEKIFSEKASVTLNEILNVLETQVTHSQRKLELKIAEPTISKQQREIETRNKTNILEKNIYYVLPDSNMSEIEVRNYSLSAKEDISKQQSEDSQVSTNSSAARVGSGSSTLCAIPRNQNSLLSTVMSPDLSYVALPSNVQNQLLPVRRKSSEINSSCTTVSSSNSKPLNTYLSRKHRSKITIDSSLQTCDNNDDEVEISSNKIQSRFQAVQPVMLAKNKGLVEHAYYFDFTLVVVQELSVSFWKVCPLGNILGVHDMWEAKGDVHRLVSDDSTDKTVTETVTYMDKSVAYFEMWTKINDTGALDVIVVIYFWLECFSQPSRKIVLLDSVKCKDADVIYMVLKRSRKIFVATCAIVAGVPTTFLNNHHLASDYQSIASTKQMGCVNYHVRTMHNIQDCDTLIMGCGEQKITLWNVEYGFVVATIDLLGFNEIPQTLWTKCDRGFLFVLQQFSDTSLKLIAINGINYTWKLLRSFQPNDTCGSLQGVCVENGLLVAFFDNVSLCWKIENREEILELPCDDNLKVFVSDSNVISVSNDQLQVKNALQYLLTCDDIYNTKV</sequence>
<evidence type="ECO:0000313" key="2">
    <source>
        <dbReference type="Proteomes" id="UP000192223"/>
    </source>
</evidence>
<reference evidence="3 4" key="1">
    <citation type="submission" date="2025-04" db="UniProtKB">
        <authorList>
            <consortium name="RefSeq"/>
        </authorList>
    </citation>
    <scope>IDENTIFICATION</scope>
    <source>
        <tissue evidence="3 4">Entire body</tissue>
    </source>
</reference>
<protein>
    <submittedName>
        <fullName evidence="3 4">Uncharacterized protein DDB_G0283697-like isoform X2</fullName>
    </submittedName>
</protein>
<proteinExistence type="predicted"/>
<feature type="region of interest" description="Disordered" evidence="1">
    <location>
        <begin position="423"/>
        <end position="444"/>
    </location>
</feature>
<dbReference type="AlphaFoldDB" id="A0A1W4XE23"/>
<feature type="region of interest" description="Disordered" evidence="1">
    <location>
        <begin position="260"/>
        <end position="283"/>
    </location>
</feature>
<dbReference type="Gene3D" id="2.130.10.10">
    <property type="entry name" value="YVTN repeat-like/Quinoprotein amine dehydrogenase"/>
    <property type="match status" value="1"/>
</dbReference>
<dbReference type="STRING" id="224129.A0A1W4XE23"/>
<accession>A0A1W4XE23</accession>
<keyword evidence="2" id="KW-1185">Reference proteome</keyword>
<evidence type="ECO:0000313" key="4">
    <source>
        <dbReference type="RefSeq" id="XP_025829829.1"/>
    </source>
</evidence>
<gene>
    <name evidence="3 4" type="primary">LOC108740682</name>
</gene>